<keyword evidence="1" id="KW-0472">Membrane</keyword>
<feature type="transmembrane region" description="Helical" evidence="1">
    <location>
        <begin position="234"/>
        <end position="257"/>
    </location>
</feature>
<evidence type="ECO:0000256" key="1">
    <source>
        <dbReference type="SAM" id="Phobius"/>
    </source>
</evidence>
<feature type="transmembrane region" description="Helical" evidence="1">
    <location>
        <begin position="317"/>
        <end position="339"/>
    </location>
</feature>
<sequence length="345" mass="37840">MATASNPWLQRQRKSDLIETAQRLGLEDIDDLKKTELEQRLDEYLSEHSARFASDVKLAGYFNSRARLTGSPVKREPELKVARARRHTKAADDIVVTRDESDEEETGVAQITQAATNALVQTPGRALSLASRIPLPATPADVAHAVDRGTLAVRERVSSLYQDTGIAETTEKVQESLSSVYSILLAIQAFELYFLRKEVLADRYAFTFPAIKLLRTDEHPVHVPDMFLILTSSFWSPVLLYVATSVVVPAVFGYFFNLSAANHSHPGRGRARASQPDYTIDPLAFSIAKALVTFVVYNQGVTFGGLVDELSVARINSALYGGWKGVIAGAAITGVTAIYDAVLKK</sequence>
<dbReference type="Proteomes" id="UP001174691">
    <property type="component" value="Unassembled WGS sequence"/>
</dbReference>
<reference evidence="2" key="1">
    <citation type="submission" date="2022-07" db="EMBL/GenBank/DDBJ databases">
        <title>Fungi with potential for degradation of polypropylene.</title>
        <authorList>
            <person name="Gostincar C."/>
        </authorList>
    </citation>
    <scope>NUCLEOTIDE SEQUENCE</scope>
    <source>
        <strain evidence="2">EXF-13287</strain>
    </source>
</reference>
<dbReference type="AlphaFoldDB" id="A0AA38VIE6"/>
<dbReference type="InterPro" id="IPR038872">
    <property type="entry name" value="Put_GTT3"/>
</dbReference>
<name>A0AA38VIE6_9PEZI</name>
<dbReference type="EMBL" id="JANBVN010000056">
    <property type="protein sequence ID" value="KAJ9154676.1"/>
    <property type="molecule type" value="Genomic_DNA"/>
</dbReference>
<comment type="caution">
    <text evidence="2">The sequence shown here is derived from an EMBL/GenBank/DDBJ whole genome shotgun (WGS) entry which is preliminary data.</text>
</comment>
<gene>
    <name evidence="2" type="ORF">NKR19_g4495</name>
</gene>
<evidence type="ECO:0000313" key="2">
    <source>
        <dbReference type="EMBL" id="KAJ9154676.1"/>
    </source>
</evidence>
<protein>
    <submittedName>
        <fullName evidence="2">Cupin-type protein</fullName>
    </submittedName>
</protein>
<keyword evidence="1" id="KW-1133">Transmembrane helix</keyword>
<organism evidence="2 3">
    <name type="scientific">Coniochaeta hoffmannii</name>
    <dbReference type="NCBI Taxonomy" id="91930"/>
    <lineage>
        <taxon>Eukaryota</taxon>
        <taxon>Fungi</taxon>
        <taxon>Dikarya</taxon>
        <taxon>Ascomycota</taxon>
        <taxon>Pezizomycotina</taxon>
        <taxon>Sordariomycetes</taxon>
        <taxon>Sordariomycetidae</taxon>
        <taxon>Coniochaetales</taxon>
        <taxon>Coniochaetaceae</taxon>
        <taxon>Coniochaeta</taxon>
    </lineage>
</organism>
<dbReference type="PANTHER" id="PTHR41807:SF1">
    <property type="entry name" value="GLUTATHIONE TRANSFERASE 3"/>
    <property type="match status" value="1"/>
</dbReference>
<keyword evidence="3" id="KW-1185">Reference proteome</keyword>
<dbReference type="GO" id="GO:0016020">
    <property type="term" value="C:membrane"/>
    <property type="evidence" value="ECO:0007669"/>
    <property type="project" value="TreeGrafter"/>
</dbReference>
<proteinExistence type="predicted"/>
<accession>A0AA38VIE6</accession>
<dbReference type="PANTHER" id="PTHR41807">
    <property type="entry name" value="GLUTATHIONE TRANSFERASE 3"/>
    <property type="match status" value="1"/>
</dbReference>
<evidence type="ECO:0000313" key="3">
    <source>
        <dbReference type="Proteomes" id="UP001174691"/>
    </source>
</evidence>
<keyword evidence="1" id="KW-0812">Transmembrane</keyword>